<dbReference type="AlphaFoldDB" id="A0A7C4ZGE1"/>
<reference evidence="2" key="1">
    <citation type="journal article" date="2020" name="mSystems">
        <title>Genome- and Community-Level Interaction Insights into Carbon Utilization and Element Cycling Functions of Hydrothermarchaeota in Hydrothermal Sediment.</title>
        <authorList>
            <person name="Zhou Z."/>
            <person name="Liu Y."/>
            <person name="Xu W."/>
            <person name="Pan J."/>
            <person name="Luo Z.H."/>
            <person name="Li M."/>
        </authorList>
    </citation>
    <scope>NUCLEOTIDE SEQUENCE [LARGE SCALE GENOMIC DNA]</scope>
    <source>
        <strain evidence="2">HyVt-570</strain>
    </source>
</reference>
<evidence type="ECO:0000313" key="2">
    <source>
        <dbReference type="EMBL" id="HGY08899.1"/>
    </source>
</evidence>
<name>A0A7C4ZGE1_9DEIN</name>
<keyword evidence="1" id="KW-1133">Transmembrane helix</keyword>
<sequence>MTEVLFNPSGFFGRLAQREARIWPAYAVYLLAVLLTVTGGLIGVVLAAAVLYGVVLAVPFFEAFILSPLTVALALGVSA</sequence>
<gene>
    <name evidence="2" type="ORF">ENK37_02435</name>
</gene>
<protein>
    <submittedName>
        <fullName evidence="2">Uncharacterized protein</fullName>
    </submittedName>
</protein>
<proteinExistence type="predicted"/>
<feature type="non-terminal residue" evidence="2">
    <location>
        <position position="79"/>
    </location>
</feature>
<feature type="transmembrane region" description="Helical" evidence="1">
    <location>
        <begin position="26"/>
        <end position="52"/>
    </location>
</feature>
<dbReference type="Proteomes" id="UP000885759">
    <property type="component" value="Unassembled WGS sequence"/>
</dbReference>
<evidence type="ECO:0000256" key="1">
    <source>
        <dbReference type="SAM" id="Phobius"/>
    </source>
</evidence>
<keyword evidence="1" id="KW-0812">Transmembrane</keyword>
<dbReference type="EMBL" id="DRPZ01000069">
    <property type="protein sequence ID" value="HGY08899.1"/>
    <property type="molecule type" value="Genomic_DNA"/>
</dbReference>
<feature type="transmembrane region" description="Helical" evidence="1">
    <location>
        <begin position="58"/>
        <end position="77"/>
    </location>
</feature>
<accession>A0A7C4ZGE1</accession>
<keyword evidence="1" id="KW-0472">Membrane</keyword>
<organism evidence="2">
    <name type="scientific">Oceanithermus profundus</name>
    <dbReference type="NCBI Taxonomy" id="187137"/>
    <lineage>
        <taxon>Bacteria</taxon>
        <taxon>Thermotogati</taxon>
        <taxon>Deinococcota</taxon>
        <taxon>Deinococci</taxon>
        <taxon>Thermales</taxon>
        <taxon>Thermaceae</taxon>
        <taxon>Oceanithermus</taxon>
    </lineage>
</organism>
<comment type="caution">
    <text evidence="2">The sequence shown here is derived from an EMBL/GenBank/DDBJ whole genome shotgun (WGS) entry which is preliminary data.</text>
</comment>